<keyword evidence="2" id="KW-1185">Reference proteome</keyword>
<comment type="caution">
    <text evidence="1">The sequence shown here is derived from an EMBL/GenBank/DDBJ whole genome shotgun (WGS) entry which is preliminary data.</text>
</comment>
<accession>A0A6L8LMZ8</accession>
<dbReference type="SUPFAM" id="SSF51735">
    <property type="entry name" value="NAD(P)-binding Rossmann-fold domains"/>
    <property type="match status" value="1"/>
</dbReference>
<dbReference type="Gene3D" id="3.40.50.720">
    <property type="entry name" value="NAD(P)-binding Rossmann-like Domain"/>
    <property type="match status" value="1"/>
</dbReference>
<protein>
    <submittedName>
        <fullName evidence="1">Epimerase</fullName>
    </submittedName>
</protein>
<proteinExistence type="predicted"/>
<sequence length="300" mass="33763">MQQTVLILGANGRFGSNAAQAFAAAGWQVRKFDRSRDRLEQAARGADVIVNAWNPPYHHWAKEIPALHARVRRAALENDATVIIPGNVYVFGPDAPFRWTSDTPHLATNPLGKLRIDMENAYRRDGVRTIVLRSGDYIDTSASGNWFDMLMGKHLSKGKFYYPGRADIPHAWGYLPDVARAAVMLSEKRDQLKRFEDVPFPGYTLTGQELVAAISKVSGRDIKLKKMLWWPMNFARPFAPVLNGIFEMRYLWNLPHRLDGERFNALLPDFQPTPMEEALARGIAPLMPDAASPKPRRAAA</sequence>
<dbReference type="InterPro" id="IPR036291">
    <property type="entry name" value="NAD(P)-bd_dom_sf"/>
</dbReference>
<evidence type="ECO:0000313" key="2">
    <source>
        <dbReference type="Proteomes" id="UP000479043"/>
    </source>
</evidence>
<name>A0A6L8LMZ8_9RHOB</name>
<gene>
    <name evidence="1" type="ORF">GR167_06835</name>
</gene>
<reference evidence="1 2" key="1">
    <citation type="submission" date="2020-01" db="EMBL/GenBank/DDBJ databases">
        <authorList>
            <person name="Chen S."/>
        </authorList>
    </citation>
    <scope>NUCLEOTIDE SEQUENCE [LARGE SCALE GENOMIC DNA]</scope>
    <source>
        <strain evidence="1 2">GS-10</strain>
    </source>
</reference>
<dbReference type="RefSeq" id="WP_160972728.1">
    <property type="nucleotide sequence ID" value="NZ_WWEN01000003.1"/>
</dbReference>
<dbReference type="AlphaFoldDB" id="A0A6L8LMZ8"/>
<evidence type="ECO:0000313" key="1">
    <source>
        <dbReference type="EMBL" id="MYM55012.1"/>
    </source>
</evidence>
<dbReference type="EMBL" id="WWEN01000003">
    <property type="protein sequence ID" value="MYM55012.1"/>
    <property type="molecule type" value="Genomic_DNA"/>
</dbReference>
<dbReference type="Proteomes" id="UP000479043">
    <property type="component" value="Unassembled WGS sequence"/>
</dbReference>
<organism evidence="1 2">
    <name type="scientific">Thalassovita mangrovi</name>
    <dbReference type="NCBI Taxonomy" id="2692236"/>
    <lineage>
        <taxon>Bacteria</taxon>
        <taxon>Pseudomonadati</taxon>
        <taxon>Pseudomonadota</taxon>
        <taxon>Alphaproteobacteria</taxon>
        <taxon>Rhodobacterales</taxon>
        <taxon>Roseobacteraceae</taxon>
        <taxon>Thalassovita</taxon>
    </lineage>
</organism>